<dbReference type="SUPFAM" id="SSF52540">
    <property type="entry name" value="P-loop containing nucleoside triphosphate hydrolases"/>
    <property type="match status" value="1"/>
</dbReference>
<reference evidence="5" key="2">
    <citation type="submission" date="2021-04" db="EMBL/GenBank/DDBJ databases">
        <authorList>
            <person name="Gilroy R."/>
        </authorList>
    </citation>
    <scope>NUCLEOTIDE SEQUENCE</scope>
    <source>
        <strain evidence="5">ChiSjej1B19-8411</strain>
    </source>
</reference>
<dbReference type="HAMAP" id="MF_00376">
    <property type="entry name" value="Dephospho_CoA_kinase"/>
    <property type="match status" value="1"/>
</dbReference>
<comment type="subcellular location">
    <subcellularLocation>
        <location evidence="3">Cytoplasm</location>
    </subcellularLocation>
</comment>
<comment type="catalytic activity">
    <reaction evidence="3">
        <text>3'-dephospho-CoA + ATP = ADP + CoA + H(+)</text>
        <dbReference type="Rhea" id="RHEA:18245"/>
        <dbReference type="ChEBI" id="CHEBI:15378"/>
        <dbReference type="ChEBI" id="CHEBI:30616"/>
        <dbReference type="ChEBI" id="CHEBI:57287"/>
        <dbReference type="ChEBI" id="CHEBI:57328"/>
        <dbReference type="ChEBI" id="CHEBI:456216"/>
        <dbReference type="EC" id="2.7.1.24"/>
    </reaction>
</comment>
<organism evidence="5 6">
    <name type="scientific">Candidatus Blautia gallistercoris</name>
    <dbReference type="NCBI Taxonomy" id="2838490"/>
    <lineage>
        <taxon>Bacteria</taxon>
        <taxon>Bacillati</taxon>
        <taxon>Bacillota</taxon>
        <taxon>Clostridia</taxon>
        <taxon>Lachnospirales</taxon>
        <taxon>Lachnospiraceae</taxon>
        <taxon>Blautia</taxon>
    </lineage>
</organism>
<keyword evidence="3" id="KW-0963">Cytoplasm</keyword>
<gene>
    <name evidence="3 5" type="primary">coaE</name>
    <name evidence="5" type="ORF">IAA45_00150</name>
</gene>
<comment type="function">
    <text evidence="3">Catalyzes the phosphorylation of the 3'-hydroxyl group of dephosphocoenzyme A to form coenzyme A.</text>
</comment>
<keyword evidence="1 3" id="KW-0547">Nucleotide-binding</keyword>
<keyword evidence="3 5" id="KW-0808">Transferase</keyword>
<evidence type="ECO:0000256" key="4">
    <source>
        <dbReference type="NCBIfam" id="TIGR00152"/>
    </source>
</evidence>
<dbReference type="GO" id="GO:0015937">
    <property type="term" value="P:coenzyme A biosynthetic process"/>
    <property type="evidence" value="ECO:0007669"/>
    <property type="project" value="UniProtKB-UniRule"/>
</dbReference>
<evidence type="ECO:0000313" key="5">
    <source>
        <dbReference type="EMBL" id="HIX58116.1"/>
    </source>
</evidence>
<dbReference type="EC" id="2.7.1.24" evidence="3 4"/>
<sequence>MKIIGITGGVGAGKSTVLNYLKGTYGACVLQADQVGHLLMRPGESCYGPMVELFGREILREDGTIDRKKVGGIVFSNDRLLKKLNNIIHPQVKKYIFQEISRQKEAGTELFVLEAALLLEDEYDAICDEVWYIYADEAVRRRRLKAERGYSDEKIDGILANQLTEKEYERRCGCRIENNEDLEYTYAQIRERIRYI</sequence>
<evidence type="ECO:0000256" key="1">
    <source>
        <dbReference type="ARBA" id="ARBA00022741"/>
    </source>
</evidence>
<comment type="caution">
    <text evidence="5">The sequence shown here is derived from an EMBL/GenBank/DDBJ whole genome shotgun (WGS) entry which is preliminary data.</text>
</comment>
<accession>A0A9D1WF92</accession>
<dbReference type="Gene3D" id="3.40.50.300">
    <property type="entry name" value="P-loop containing nucleotide triphosphate hydrolases"/>
    <property type="match status" value="1"/>
</dbReference>
<evidence type="ECO:0000256" key="2">
    <source>
        <dbReference type="ARBA" id="ARBA00022840"/>
    </source>
</evidence>
<keyword evidence="3" id="KW-0173">Coenzyme A biosynthesis</keyword>
<dbReference type="Pfam" id="PF01121">
    <property type="entry name" value="CoaE"/>
    <property type="match status" value="1"/>
</dbReference>
<dbReference type="Proteomes" id="UP000886817">
    <property type="component" value="Unassembled WGS sequence"/>
</dbReference>
<dbReference type="PANTHER" id="PTHR10695">
    <property type="entry name" value="DEPHOSPHO-COA KINASE-RELATED"/>
    <property type="match status" value="1"/>
</dbReference>
<protein>
    <recommendedName>
        <fullName evidence="3 4">Dephospho-CoA kinase</fullName>
        <ecNumber evidence="3 4">2.7.1.24</ecNumber>
    </recommendedName>
    <alternativeName>
        <fullName evidence="3">Dephosphocoenzyme A kinase</fullName>
    </alternativeName>
</protein>
<comment type="pathway">
    <text evidence="3">Cofactor biosynthesis; coenzyme A biosynthesis; CoA from (R)-pantothenate: step 5/5.</text>
</comment>
<dbReference type="AlphaFoldDB" id="A0A9D1WF92"/>
<dbReference type="GO" id="GO:0005524">
    <property type="term" value="F:ATP binding"/>
    <property type="evidence" value="ECO:0007669"/>
    <property type="project" value="UniProtKB-UniRule"/>
</dbReference>
<dbReference type="InterPro" id="IPR027417">
    <property type="entry name" value="P-loop_NTPase"/>
</dbReference>
<dbReference type="EMBL" id="DXEX01000005">
    <property type="protein sequence ID" value="HIX58116.1"/>
    <property type="molecule type" value="Genomic_DNA"/>
</dbReference>
<proteinExistence type="inferred from homology"/>
<feature type="binding site" evidence="3">
    <location>
        <begin position="11"/>
        <end position="16"/>
    </location>
    <ligand>
        <name>ATP</name>
        <dbReference type="ChEBI" id="CHEBI:30616"/>
    </ligand>
</feature>
<dbReference type="NCBIfam" id="TIGR00152">
    <property type="entry name" value="dephospho-CoA kinase"/>
    <property type="match status" value="1"/>
</dbReference>
<keyword evidence="3 5" id="KW-0418">Kinase</keyword>
<evidence type="ECO:0000256" key="3">
    <source>
        <dbReference type="HAMAP-Rule" id="MF_00376"/>
    </source>
</evidence>
<dbReference type="PROSITE" id="PS51219">
    <property type="entry name" value="DPCK"/>
    <property type="match status" value="1"/>
</dbReference>
<reference evidence="5" key="1">
    <citation type="journal article" date="2021" name="PeerJ">
        <title>Extensive microbial diversity within the chicken gut microbiome revealed by metagenomics and culture.</title>
        <authorList>
            <person name="Gilroy R."/>
            <person name="Ravi A."/>
            <person name="Getino M."/>
            <person name="Pursley I."/>
            <person name="Horton D.L."/>
            <person name="Alikhan N.F."/>
            <person name="Baker D."/>
            <person name="Gharbi K."/>
            <person name="Hall N."/>
            <person name="Watson M."/>
            <person name="Adriaenssens E.M."/>
            <person name="Foster-Nyarko E."/>
            <person name="Jarju S."/>
            <person name="Secka A."/>
            <person name="Antonio M."/>
            <person name="Oren A."/>
            <person name="Chaudhuri R.R."/>
            <person name="La Ragione R."/>
            <person name="Hildebrand F."/>
            <person name="Pallen M.J."/>
        </authorList>
    </citation>
    <scope>NUCLEOTIDE SEQUENCE</scope>
    <source>
        <strain evidence="5">ChiSjej1B19-8411</strain>
    </source>
</reference>
<dbReference type="InterPro" id="IPR001977">
    <property type="entry name" value="Depp_CoAkinase"/>
</dbReference>
<evidence type="ECO:0000313" key="6">
    <source>
        <dbReference type="Proteomes" id="UP000886817"/>
    </source>
</evidence>
<comment type="similarity">
    <text evidence="3">Belongs to the CoaE family.</text>
</comment>
<dbReference type="GO" id="GO:0004140">
    <property type="term" value="F:dephospho-CoA kinase activity"/>
    <property type="evidence" value="ECO:0007669"/>
    <property type="project" value="UniProtKB-UniRule"/>
</dbReference>
<name>A0A9D1WF92_9FIRM</name>
<dbReference type="GO" id="GO:0005737">
    <property type="term" value="C:cytoplasm"/>
    <property type="evidence" value="ECO:0007669"/>
    <property type="project" value="UniProtKB-SubCell"/>
</dbReference>
<dbReference type="PANTHER" id="PTHR10695:SF46">
    <property type="entry name" value="BIFUNCTIONAL COENZYME A SYNTHASE-RELATED"/>
    <property type="match status" value="1"/>
</dbReference>
<keyword evidence="2 3" id="KW-0067">ATP-binding</keyword>
<dbReference type="CDD" id="cd02022">
    <property type="entry name" value="DPCK"/>
    <property type="match status" value="1"/>
</dbReference>